<dbReference type="PROSITE" id="PS01124">
    <property type="entry name" value="HTH_ARAC_FAMILY_2"/>
    <property type="match status" value="1"/>
</dbReference>
<dbReference type="Proteomes" id="UP001260872">
    <property type="component" value="Unassembled WGS sequence"/>
</dbReference>
<name>A0ABU1FRM8_9MICC</name>
<dbReference type="InterPro" id="IPR035451">
    <property type="entry name" value="Ada-like_dom_sf"/>
</dbReference>
<evidence type="ECO:0000256" key="6">
    <source>
        <dbReference type="ARBA" id="ARBA00023015"/>
    </source>
</evidence>
<evidence type="ECO:0000256" key="7">
    <source>
        <dbReference type="ARBA" id="ARBA00023159"/>
    </source>
</evidence>
<evidence type="ECO:0000256" key="8">
    <source>
        <dbReference type="ARBA" id="ARBA00023163"/>
    </source>
</evidence>
<keyword evidence="6" id="KW-0805">Transcription regulation</keyword>
<dbReference type="InterPro" id="IPR018060">
    <property type="entry name" value="HTH_AraC"/>
</dbReference>
<dbReference type="PANTHER" id="PTHR43003:SF13">
    <property type="entry name" value="DNA-3-METHYLADENINE GLYCOSYLASE 2"/>
    <property type="match status" value="1"/>
</dbReference>
<dbReference type="SUPFAM" id="SSF46689">
    <property type="entry name" value="Homeodomain-like"/>
    <property type="match status" value="1"/>
</dbReference>
<keyword evidence="7" id="KW-0010">Activator</keyword>
<dbReference type="Gene3D" id="3.30.310.20">
    <property type="entry name" value="DNA-3-methyladenine glycosylase AlkA, N-terminal domain"/>
    <property type="match status" value="1"/>
</dbReference>
<dbReference type="InterPro" id="IPR009057">
    <property type="entry name" value="Homeodomain-like_sf"/>
</dbReference>
<comment type="cofactor">
    <cofactor evidence="2">
        <name>Zn(2+)</name>
        <dbReference type="ChEBI" id="CHEBI:29105"/>
    </cofactor>
</comment>
<evidence type="ECO:0000259" key="10">
    <source>
        <dbReference type="PROSITE" id="PS01124"/>
    </source>
</evidence>
<dbReference type="Pfam" id="PF12833">
    <property type="entry name" value="HTH_18"/>
    <property type="match status" value="1"/>
</dbReference>
<evidence type="ECO:0000256" key="5">
    <source>
        <dbReference type="ARBA" id="ARBA00022763"/>
    </source>
</evidence>
<dbReference type="InterPro" id="IPR023170">
    <property type="entry name" value="HhH_base_excis_C"/>
</dbReference>
<evidence type="ECO:0000313" key="12">
    <source>
        <dbReference type="Proteomes" id="UP001260872"/>
    </source>
</evidence>
<dbReference type="SUPFAM" id="SSF57884">
    <property type="entry name" value="Ada DNA repair protein, N-terminal domain (N-Ada 10)"/>
    <property type="match status" value="1"/>
</dbReference>
<evidence type="ECO:0000256" key="1">
    <source>
        <dbReference type="ARBA" id="ARBA00000086"/>
    </source>
</evidence>
<comment type="catalytic activity">
    <reaction evidence="1">
        <text>Hydrolysis of alkylated DNA, releasing 3-methyladenine, 3-methylguanine, 7-methylguanine and 7-methyladenine.</text>
        <dbReference type="EC" id="3.2.2.21"/>
    </reaction>
</comment>
<dbReference type="CDD" id="cd00056">
    <property type="entry name" value="ENDO3c"/>
    <property type="match status" value="1"/>
</dbReference>
<evidence type="ECO:0000256" key="4">
    <source>
        <dbReference type="ARBA" id="ARBA00022603"/>
    </source>
</evidence>
<dbReference type="Gene3D" id="3.40.10.10">
    <property type="entry name" value="DNA Methylphosphotriester Repair Domain"/>
    <property type="match status" value="1"/>
</dbReference>
<dbReference type="Gene3D" id="1.10.340.30">
    <property type="entry name" value="Hypothetical protein, domain 2"/>
    <property type="match status" value="1"/>
</dbReference>
<dbReference type="InterPro" id="IPR004026">
    <property type="entry name" value="Ada_DNA_repair_Zn-bd"/>
</dbReference>
<dbReference type="SUPFAM" id="SSF55945">
    <property type="entry name" value="TATA-box binding protein-like"/>
    <property type="match status" value="1"/>
</dbReference>
<reference evidence="12" key="1">
    <citation type="submission" date="2023-07" db="EMBL/GenBank/DDBJ databases">
        <title>Description of three actinobacteria isolated from air of manufacturing shop in a pharmaceutical factory.</title>
        <authorList>
            <person name="Zhang D.-F."/>
        </authorList>
    </citation>
    <scope>NUCLEOTIDE SEQUENCE [LARGE SCALE GENOMIC DNA]</scope>
    <source>
        <strain evidence="12">CCTCC AB 207010</strain>
    </source>
</reference>
<dbReference type="Pfam" id="PF06029">
    <property type="entry name" value="AlkA_N"/>
    <property type="match status" value="1"/>
</dbReference>
<keyword evidence="4" id="KW-0808">Transferase</keyword>
<keyword evidence="8" id="KW-0804">Transcription</keyword>
<dbReference type="SMART" id="SM00478">
    <property type="entry name" value="ENDO3c"/>
    <property type="match status" value="1"/>
</dbReference>
<keyword evidence="12" id="KW-1185">Reference proteome</keyword>
<dbReference type="SMART" id="SM01009">
    <property type="entry name" value="AlkA_N"/>
    <property type="match status" value="1"/>
</dbReference>
<accession>A0ABU1FRM8</accession>
<dbReference type="EMBL" id="JAVKGT010000007">
    <property type="protein sequence ID" value="MDR5711306.1"/>
    <property type="molecule type" value="Genomic_DNA"/>
</dbReference>
<evidence type="ECO:0000313" key="11">
    <source>
        <dbReference type="EMBL" id="MDR5711306.1"/>
    </source>
</evidence>
<gene>
    <name evidence="11" type="ORF">RH857_04020</name>
</gene>
<sequence length="540" mass="58637">MDERMQVAEGNWAVQYRAVQSRDTRFDGQFVFAVSSTGIYCRPSCPARTPKPENVRFFSTSAAAHEAGYRACKRCLPEATSGTPEWNLRHDLVGRAMRLIRDGVMNDGGVEALSQRLGYSPRHLTRALREELGAGPAALARIHRAQTARSLLLSTDLTAAEIAFASGFGSVRQFNDTMRTVFDATPRQIRARRRPASAPALRNSGPAIDLPGHPGAPEPALTVPLALPVRHPFDAHGVFTFLAERALSGMETAQIQSQRLVYARTLWLPHGPGAVEITAVQRGGRWDLYLRCELTSLADTAAAVAAARRLMDLDADPEAVDTALSRDPHLAAAVGKRPGIRLPGSVDAAEYLVRAIAGQQISVRAARGHLTRMEALLGRPYASSFPGLDRLFPTMEDILAGIPEQTPGRPPDPERPLRLPARSIRTIRIAAQAVLDGTLDLHPGVHPEALRKALVELPGIGEWTAAYLLLRTQSHPDVWMTGDVALIAGAKALGLLTEDQSGPPAHRALAEQARRWAPWRSYAAMHLWASVPPPAKGQRP</sequence>
<keyword evidence="4" id="KW-0489">Methyltransferase</keyword>
<dbReference type="InterPro" id="IPR003265">
    <property type="entry name" value="HhH-GPD_domain"/>
</dbReference>
<dbReference type="SUPFAM" id="SSF48150">
    <property type="entry name" value="DNA-glycosylase"/>
    <property type="match status" value="1"/>
</dbReference>
<feature type="domain" description="HTH araC/xylS-type" evidence="10">
    <location>
        <begin position="94"/>
        <end position="192"/>
    </location>
</feature>
<dbReference type="InterPro" id="IPR011257">
    <property type="entry name" value="DNA_glycosylase"/>
</dbReference>
<dbReference type="Pfam" id="PF02805">
    <property type="entry name" value="Ada_Zn_binding"/>
    <property type="match status" value="1"/>
</dbReference>
<evidence type="ECO:0000256" key="9">
    <source>
        <dbReference type="ARBA" id="ARBA00023204"/>
    </source>
</evidence>
<dbReference type="InterPro" id="IPR051912">
    <property type="entry name" value="Alkylbase_DNA_Glycosylase/TA"/>
</dbReference>
<dbReference type="SMART" id="SM00342">
    <property type="entry name" value="HTH_ARAC"/>
    <property type="match status" value="1"/>
</dbReference>
<dbReference type="Gene3D" id="1.10.10.60">
    <property type="entry name" value="Homeodomain-like"/>
    <property type="match status" value="1"/>
</dbReference>
<organism evidence="11 12">
    <name type="scientific">Nesterenkonia flava</name>
    <dbReference type="NCBI Taxonomy" id="469799"/>
    <lineage>
        <taxon>Bacteria</taxon>
        <taxon>Bacillati</taxon>
        <taxon>Actinomycetota</taxon>
        <taxon>Actinomycetes</taxon>
        <taxon>Micrococcales</taxon>
        <taxon>Micrococcaceae</taxon>
        <taxon>Nesterenkonia</taxon>
    </lineage>
</organism>
<dbReference type="PANTHER" id="PTHR43003">
    <property type="entry name" value="DNA-3-METHYLADENINE GLYCOSYLASE"/>
    <property type="match status" value="1"/>
</dbReference>
<dbReference type="InterPro" id="IPR010316">
    <property type="entry name" value="AlkA_N"/>
</dbReference>
<keyword evidence="5" id="KW-0227">DNA damage</keyword>
<comment type="caution">
    <text evidence="11">The sequence shown here is derived from an EMBL/GenBank/DDBJ whole genome shotgun (WGS) entry which is preliminary data.</text>
</comment>
<evidence type="ECO:0000256" key="2">
    <source>
        <dbReference type="ARBA" id="ARBA00001947"/>
    </source>
</evidence>
<dbReference type="Gene3D" id="1.10.1670.10">
    <property type="entry name" value="Helix-hairpin-Helix base-excision DNA repair enzymes (C-terminal)"/>
    <property type="match status" value="1"/>
</dbReference>
<protein>
    <recommendedName>
        <fullName evidence="3">DNA-3-methyladenine glycosylase II</fullName>
        <ecNumber evidence="3">3.2.2.21</ecNumber>
    </recommendedName>
</protein>
<dbReference type="InterPro" id="IPR037046">
    <property type="entry name" value="AlkA_N_sf"/>
</dbReference>
<evidence type="ECO:0000256" key="3">
    <source>
        <dbReference type="ARBA" id="ARBA00012000"/>
    </source>
</evidence>
<dbReference type="EC" id="3.2.2.21" evidence="3"/>
<proteinExistence type="predicted"/>
<dbReference type="RefSeq" id="WP_310536691.1">
    <property type="nucleotide sequence ID" value="NZ_BAAAOC010000010.1"/>
</dbReference>
<keyword evidence="9" id="KW-0234">DNA repair</keyword>